<dbReference type="EMBL" id="JACRSW010000008">
    <property type="protein sequence ID" value="MBC8556556.1"/>
    <property type="molecule type" value="Genomic_DNA"/>
</dbReference>
<keyword evidence="2" id="KW-1185">Reference proteome</keyword>
<evidence type="ECO:0000313" key="1">
    <source>
        <dbReference type="EMBL" id="MBC8556556.1"/>
    </source>
</evidence>
<sequence>MKFSDVEPLFLPSDISIFDQYDDGDPYSDAGYIANFRLILEAIQKKIPLDVYFFSKKGKKLHSVILPEYLEYSEKDDKFRLVGSDSKFKTTINLGRIAECTFYKKPFLTNYQENKIENICQVSFELTDQRNTLERVLLHFAHFKKCAKKVSDDRYLVTIYYDKEDEMEMVIRILSFGPTIKVVEPTHFIELIKKRLIEQKSCEI</sequence>
<gene>
    <name evidence="1" type="ORF">H8700_02370</name>
</gene>
<reference evidence="1 2" key="1">
    <citation type="submission" date="2020-08" db="EMBL/GenBank/DDBJ databases">
        <title>Genome public.</title>
        <authorList>
            <person name="Liu C."/>
            <person name="Sun Q."/>
        </authorList>
    </citation>
    <scope>NUCLEOTIDE SEQUENCE [LARGE SCALE GENOMIC DNA]</scope>
    <source>
        <strain evidence="1 2">BX3</strain>
    </source>
</reference>
<accession>A0ABR7MRZ0</accession>
<dbReference type="Proteomes" id="UP000637513">
    <property type="component" value="Unassembled WGS sequence"/>
</dbReference>
<protein>
    <submittedName>
        <fullName evidence="1">WYL domain-containing protein</fullName>
    </submittedName>
</protein>
<proteinExistence type="predicted"/>
<organism evidence="1 2">
    <name type="scientific">Jutongia hominis</name>
    <dbReference type="NCBI Taxonomy" id="2763664"/>
    <lineage>
        <taxon>Bacteria</taxon>
        <taxon>Bacillati</taxon>
        <taxon>Bacillota</taxon>
        <taxon>Clostridia</taxon>
        <taxon>Lachnospirales</taxon>
        <taxon>Lachnospiraceae</taxon>
        <taxon>Jutongia</taxon>
    </lineage>
</organism>
<evidence type="ECO:0000313" key="2">
    <source>
        <dbReference type="Proteomes" id="UP000637513"/>
    </source>
</evidence>
<name>A0ABR7MRZ0_9FIRM</name>
<comment type="caution">
    <text evidence="1">The sequence shown here is derived from an EMBL/GenBank/DDBJ whole genome shotgun (WGS) entry which is preliminary data.</text>
</comment>
<dbReference type="RefSeq" id="WP_249302780.1">
    <property type="nucleotide sequence ID" value="NZ_JACRSW010000008.1"/>
</dbReference>